<dbReference type="AlphaFoldDB" id="A0A836ING8"/>
<dbReference type="KEGG" id="phet:94289120"/>
<dbReference type="Proteomes" id="UP000674318">
    <property type="component" value="Unassembled WGS sequence"/>
</dbReference>
<keyword evidence="3" id="KW-1185">Reference proteome</keyword>
<proteinExistence type="predicted"/>
<dbReference type="OrthoDB" id="251102at2759"/>
<evidence type="ECO:0000313" key="3">
    <source>
        <dbReference type="Proteomes" id="UP000674318"/>
    </source>
</evidence>
<reference evidence="2 3" key="1">
    <citation type="submission" date="2021-02" db="EMBL/GenBank/DDBJ databases">
        <title>Porcisia hertigi Genome sequencing and assembly.</title>
        <authorList>
            <person name="Almutairi H."/>
            <person name="Gatherer D."/>
        </authorList>
    </citation>
    <scope>NUCLEOTIDE SEQUENCE [LARGE SCALE GENOMIC DNA]</scope>
    <source>
        <strain evidence="2 3">C119</strain>
    </source>
</reference>
<dbReference type="GeneID" id="94289120"/>
<sequence>MSAHDSSAVVLIAHMNDIERQRCVLNMNQREQEAKIAFATSEKEQLVQAAKAAEAEEALLKEDLEALATEQQQLELQKMESTDRLRKTQAEEALHTAAMEADLQVLTKEKAQWQERAQELESLRRSWAEDAAMLACITALRLESEQVAKLKSEKTSIEDELAVSTAALEKMRAEQHARLLCARAVGHNTPDGVESGGLVRTLISMQDAVVCPKESDTDAAHGTAETLEEEIKRADYEATQATARHARTVAALQREVDALSTRAGELHQLLTSIQSSWQEVVSSTQELQHCRESGLCRHCLV</sequence>
<name>A0A836ING8_9TRYP</name>
<organism evidence="2 3">
    <name type="scientific">Porcisia hertigi</name>
    <dbReference type="NCBI Taxonomy" id="2761500"/>
    <lineage>
        <taxon>Eukaryota</taxon>
        <taxon>Discoba</taxon>
        <taxon>Euglenozoa</taxon>
        <taxon>Kinetoplastea</taxon>
        <taxon>Metakinetoplastina</taxon>
        <taxon>Trypanosomatida</taxon>
        <taxon>Trypanosomatidae</taxon>
        <taxon>Leishmaniinae</taxon>
        <taxon>Porcisia</taxon>
    </lineage>
</organism>
<evidence type="ECO:0000313" key="2">
    <source>
        <dbReference type="EMBL" id="KAG5498733.1"/>
    </source>
</evidence>
<comment type="caution">
    <text evidence="2">The sequence shown here is derived from an EMBL/GenBank/DDBJ whole genome shotgun (WGS) entry which is preliminary data.</text>
</comment>
<dbReference type="RefSeq" id="XP_067755487.1">
    <property type="nucleotide sequence ID" value="XM_067899043.1"/>
</dbReference>
<feature type="coiled-coil region" evidence="1">
    <location>
        <begin position="36"/>
        <end position="160"/>
    </location>
</feature>
<protein>
    <submittedName>
        <fullName evidence="2">Uncharacterized protein</fullName>
    </submittedName>
</protein>
<dbReference type="EMBL" id="JAFJZO010000030">
    <property type="protein sequence ID" value="KAG5498733.1"/>
    <property type="molecule type" value="Genomic_DNA"/>
</dbReference>
<evidence type="ECO:0000256" key="1">
    <source>
        <dbReference type="SAM" id="Coils"/>
    </source>
</evidence>
<gene>
    <name evidence="2" type="ORF">JKF63_03021</name>
</gene>
<accession>A0A836ING8</accession>
<keyword evidence="1" id="KW-0175">Coiled coil</keyword>